<dbReference type="PROSITE" id="PS51257">
    <property type="entry name" value="PROKAR_LIPOPROTEIN"/>
    <property type="match status" value="1"/>
</dbReference>
<dbReference type="Proteomes" id="UP000029224">
    <property type="component" value="Unassembled WGS sequence"/>
</dbReference>
<reference evidence="1 2" key="2">
    <citation type="submission" date="2014-09" db="EMBL/GenBank/DDBJ databases">
        <authorList>
            <consortium name="NBRP consortium"/>
            <person name="Sawabe T."/>
            <person name="Meirelles P."/>
            <person name="Nakanishi M."/>
            <person name="Sayaka M."/>
            <person name="Hattori M."/>
            <person name="Ohkuma M."/>
        </authorList>
    </citation>
    <scope>NUCLEOTIDE SEQUENCE [LARGE SCALE GENOMIC DNA]</scope>
    <source>
        <strain evidence="1 2">JCM 19240</strain>
    </source>
</reference>
<sequence length="233" mass="26723">MKQAIVLFSIAALLQGCNEYTSEPRPEVFTLDNIDRLVVEDILIPEKLDPRDKEYRYKSGATDLNNDGREELLVLMQDPYFCGSGGCSAYLFQDSGELLSRMTVANTPILLASRETNGWKDFYVWSDGALRKMAHNGQQYPSNPSVEPSYDRTRERDAARQYIEVQEIYVQDGFDLTLIEDVPIFYPAHTYQFQFKHYGDPQNLYLFTIDMVTGDTQLVTQSVKSDDVESKEH</sequence>
<organism evidence="1 2">
    <name type="scientific">Vibrio maritimus</name>
    <dbReference type="NCBI Taxonomy" id="990268"/>
    <lineage>
        <taxon>Bacteria</taxon>
        <taxon>Pseudomonadati</taxon>
        <taxon>Pseudomonadota</taxon>
        <taxon>Gammaproteobacteria</taxon>
        <taxon>Vibrionales</taxon>
        <taxon>Vibrionaceae</taxon>
        <taxon>Vibrio</taxon>
    </lineage>
</organism>
<evidence type="ECO:0000313" key="1">
    <source>
        <dbReference type="EMBL" id="GAL32081.1"/>
    </source>
</evidence>
<comment type="caution">
    <text evidence="1">The sequence shown here is derived from an EMBL/GenBank/DDBJ whole genome shotgun (WGS) entry which is preliminary data.</text>
</comment>
<reference evidence="1 2" key="1">
    <citation type="submission" date="2014-09" db="EMBL/GenBank/DDBJ databases">
        <title>Vibrio maritimus JCM 19240. (C210) whole genome shotgun sequence.</title>
        <authorList>
            <person name="Sawabe T."/>
            <person name="Meirelles P."/>
            <person name="Nakanishi M."/>
            <person name="Sayaka M."/>
            <person name="Hattori M."/>
            <person name="Ohkuma M."/>
        </authorList>
    </citation>
    <scope>NUCLEOTIDE SEQUENCE [LARGE SCALE GENOMIC DNA]</scope>
    <source>
        <strain evidence="1 2">JCM 19240</strain>
    </source>
</reference>
<gene>
    <name evidence="1" type="ORF">JCM19240_5512</name>
</gene>
<keyword evidence="2" id="KW-1185">Reference proteome</keyword>
<protein>
    <submittedName>
        <fullName evidence="1">Membrane protein</fullName>
    </submittedName>
</protein>
<name>A0A090SWM8_9VIBR</name>
<dbReference type="EMBL" id="BBMT01000001">
    <property type="protein sequence ID" value="GAL32081.1"/>
    <property type="molecule type" value="Genomic_DNA"/>
</dbReference>
<proteinExistence type="predicted"/>
<dbReference type="AlphaFoldDB" id="A0A090SWM8"/>
<accession>A0A090SWM8</accession>
<evidence type="ECO:0000313" key="2">
    <source>
        <dbReference type="Proteomes" id="UP000029224"/>
    </source>
</evidence>